<dbReference type="PANTHER" id="PTHR10201:SF29">
    <property type="entry name" value="72 KDA TYPE IV COLLAGENASE"/>
    <property type="match status" value="1"/>
</dbReference>
<feature type="binding site" evidence="14">
    <location>
        <position position="222"/>
    </location>
    <ligand>
        <name>Zn(2+)</name>
        <dbReference type="ChEBI" id="CHEBI:29105"/>
        <label>2</label>
        <note>catalytic</note>
    </ligand>
</feature>
<keyword evidence="5" id="KW-0645">Protease</keyword>
<dbReference type="GO" id="GO:0004222">
    <property type="term" value="F:metalloendopeptidase activity"/>
    <property type="evidence" value="ECO:0007669"/>
    <property type="project" value="InterPro"/>
</dbReference>
<feature type="domain" description="Peptidase metallopeptidase" evidence="18">
    <location>
        <begin position="99"/>
        <end position="258"/>
    </location>
</feature>
<evidence type="ECO:0000256" key="4">
    <source>
        <dbReference type="ARBA" id="ARBA00022530"/>
    </source>
</evidence>
<feature type="binding site" evidence="14">
    <location>
        <position position="230"/>
    </location>
    <ligand>
        <name>Zn(2+)</name>
        <dbReference type="ChEBI" id="CHEBI:29105"/>
        <label>2</label>
        <note>catalytic</note>
    </ligand>
</feature>
<evidence type="ECO:0000256" key="15">
    <source>
        <dbReference type="SAM" id="MobiDB-lite"/>
    </source>
</evidence>
<gene>
    <name evidence="19" type="ORF">llap_7895</name>
</gene>
<keyword evidence="11" id="KW-0482">Metalloprotease</keyword>
<keyword evidence="16" id="KW-0812">Transmembrane</keyword>
<evidence type="ECO:0000256" key="3">
    <source>
        <dbReference type="ARBA" id="ARBA00022525"/>
    </source>
</evidence>
<dbReference type="GO" id="GO:0001666">
    <property type="term" value="P:response to hypoxia"/>
    <property type="evidence" value="ECO:0007669"/>
    <property type="project" value="TreeGrafter"/>
</dbReference>
<dbReference type="GO" id="GO:0030198">
    <property type="term" value="P:extracellular matrix organization"/>
    <property type="evidence" value="ECO:0007669"/>
    <property type="project" value="TreeGrafter"/>
</dbReference>
<evidence type="ECO:0000259" key="18">
    <source>
        <dbReference type="SMART" id="SM00235"/>
    </source>
</evidence>
<keyword evidence="8" id="KW-0378">Hydrolase</keyword>
<comment type="cofactor">
    <cofactor evidence="14">
        <name>Zn(2+)</name>
        <dbReference type="ChEBI" id="CHEBI:29105"/>
    </cofactor>
    <text evidence="14">Binds 2 Zn(2+) ions per subunit.</text>
</comment>
<dbReference type="InterPro" id="IPR002477">
    <property type="entry name" value="Peptidoglycan-bd-like"/>
</dbReference>
<evidence type="ECO:0000256" key="7">
    <source>
        <dbReference type="ARBA" id="ARBA00022729"/>
    </source>
</evidence>
<protein>
    <recommendedName>
        <fullName evidence="18">Peptidase metallopeptidase domain-containing protein</fullName>
    </recommendedName>
</protein>
<feature type="binding site" evidence="14">
    <location>
        <position position="170"/>
    </location>
    <ligand>
        <name>Ca(2+)</name>
        <dbReference type="ChEBI" id="CHEBI:29108"/>
        <label>3</label>
    </ligand>
</feature>
<keyword evidence="16" id="KW-0472">Membrane</keyword>
<feature type="binding site" evidence="14">
    <location>
        <position position="192"/>
    </location>
    <ligand>
        <name>Ca(2+)</name>
        <dbReference type="ChEBI" id="CHEBI:29108"/>
        <label>3</label>
    </ligand>
</feature>
<dbReference type="InterPro" id="IPR006026">
    <property type="entry name" value="Peptidase_Metallo"/>
</dbReference>
<sequence>MRYLLLCAAILLPESLAFPAQLQLPSWSNADFENLKTYLDKFFPVFTKTPSLSLEERIKEMQRFFHLNVTGNLTAETEEIMKKARCGLPDVTGYKALAESSKWQKTRLTYKIVTYTLDLTPKQVDNAIRRAFTVWSDVTPLEFERVYFGYADIVIGFAYFAHGDGNPFDGRGNVLAHAFGPGDGLGGDAHFDDSERWSETNKEINLFLVAAHEFGHSLGLSHSDDPTALMYPIYSYVDPSTFTLPDDDRQRIQNLYGLSTTTTHLTSTRQPTTTTTSATLTTEPTRTSQTTRSTTASSVTSSQPNSTVVTTSKVSFTSVTTTSKSEAVIAKTSRFDVGSFVGGIVLTLGVLVILYIGCKTYHSRRGIQYRTIDEHDAII</sequence>
<evidence type="ECO:0000256" key="11">
    <source>
        <dbReference type="ARBA" id="ARBA00023049"/>
    </source>
</evidence>
<dbReference type="PANTHER" id="PTHR10201">
    <property type="entry name" value="MATRIX METALLOPROTEINASE"/>
    <property type="match status" value="1"/>
</dbReference>
<feature type="binding site" evidence="14">
    <location>
        <position position="195"/>
    </location>
    <ligand>
        <name>Ca(2+)</name>
        <dbReference type="ChEBI" id="CHEBI:29108"/>
        <label>3</label>
    </ligand>
</feature>
<keyword evidence="20" id="KW-1185">Reference proteome</keyword>
<feature type="signal peptide" evidence="17">
    <location>
        <begin position="1"/>
        <end position="17"/>
    </location>
</feature>
<evidence type="ECO:0000256" key="13">
    <source>
        <dbReference type="PIRSR" id="PIRSR621190-1"/>
    </source>
</evidence>
<keyword evidence="7 17" id="KW-0732">Signal</keyword>
<dbReference type="InterPro" id="IPR033739">
    <property type="entry name" value="M10A_MMP"/>
</dbReference>
<keyword evidence="3" id="KW-0964">Secreted</keyword>
<keyword evidence="12" id="KW-0865">Zymogen</keyword>
<feature type="binding site" evidence="14">
    <location>
        <position position="177"/>
    </location>
    <ligand>
        <name>Zn(2+)</name>
        <dbReference type="ChEBI" id="CHEBI:29105"/>
        <label>1</label>
    </ligand>
</feature>
<dbReference type="GO" id="GO:0031012">
    <property type="term" value="C:extracellular matrix"/>
    <property type="evidence" value="ECO:0007669"/>
    <property type="project" value="InterPro"/>
</dbReference>
<dbReference type="FunFam" id="3.40.390.10:FF:000007">
    <property type="entry name" value="Collagenase 3"/>
    <property type="match status" value="1"/>
</dbReference>
<evidence type="ECO:0000256" key="17">
    <source>
        <dbReference type="SAM" id="SignalP"/>
    </source>
</evidence>
<feature type="binding site" evidence="14">
    <location>
        <position position="216"/>
    </location>
    <ligand>
        <name>Zn(2+)</name>
        <dbReference type="ChEBI" id="CHEBI:29105"/>
        <label>2</label>
        <note>catalytic</note>
    </ligand>
</feature>
<feature type="binding site" evidence="14">
    <location>
        <position position="118"/>
    </location>
    <ligand>
        <name>Ca(2+)</name>
        <dbReference type="ChEBI" id="CHEBI:29108"/>
        <label>1</label>
    </ligand>
</feature>
<feature type="binding site" evidence="14">
    <location>
        <position position="186"/>
    </location>
    <ligand>
        <name>Ca(2+)</name>
        <dbReference type="ChEBI" id="CHEBI:29108"/>
        <label>2</label>
    </ligand>
</feature>
<feature type="binding site" evidence="14">
    <location>
        <position position="193"/>
    </location>
    <ligand>
        <name>Ca(2+)</name>
        <dbReference type="ChEBI" id="CHEBI:29108"/>
        <label>1</label>
    </ligand>
</feature>
<feature type="binding site" evidence="14">
    <location>
        <position position="195"/>
    </location>
    <ligand>
        <name>Ca(2+)</name>
        <dbReference type="ChEBI" id="CHEBI:29108"/>
        <label>1</label>
    </ligand>
</feature>
<keyword evidence="4" id="KW-0272">Extracellular matrix</keyword>
<dbReference type="AlphaFoldDB" id="A0A2I0U6T2"/>
<evidence type="ECO:0000256" key="12">
    <source>
        <dbReference type="ARBA" id="ARBA00023145"/>
    </source>
</evidence>
<feature type="binding site" evidence="14">
    <location>
        <position position="164"/>
    </location>
    <ligand>
        <name>Zn(2+)</name>
        <dbReference type="ChEBI" id="CHEBI:29105"/>
        <label>1</label>
    </ligand>
</feature>
<dbReference type="Proteomes" id="UP000233556">
    <property type="component" value="Unassembled WGS sequence"/>
</dbReference>
<evidence type="ECO:0000313" key="19">
    <source>
        <dbReference type="EMBL" id="PKU41794.1"/>
    </source>
</evidence>
<dbReference type="InterPro" id="IPR001818">
    <property type="entry name" value="Pept_M10_metallopeptidase"/>
</dbReference>
<reference evidence="20" key="2">
    <citation type="submission" date="2017-12" db="EMBL/GenBank/DDBJ databases">
        <title>Genome sequence of the Bar-tailed Godwit (Limosa lapponica baueri).</title>
        <authorList>
            <person name="Lima N.C.B."/>
            <person name="Parody-Merino A.M."/>
            <person name="Battley P.F."/>
            <person name="Fidler A.E."/>
            <person name="Prosdocimi F."/>
        </authorList>
    </citation>
    <scope>NUCLEOTIDE SEQUENCE [LARGE SCALE GENOMIC DNA]</scope>
</reference>
<feature type="chain" id="PRO_5014190479" description="Peptidase metallopeptidase domain-containing protein" evidence="17">
    <location>
        <begin position="18"/>
        <end position="379"/>
    </location>
</feature>
<evidence type="ECO:0000256" key="5">
    <source>
        <dbReference type="ARBA" id="ARBA00022670"/>
    </source>
</evidence>
<dbReference type="SUPFAM" id="SSF55486">
    <property type="entry name" value="Metalloproteases ('zincins'), catalytic domain"/>
    <property type="match status" value="1"/>
</dbReference>
<feature type="transmembrane region" description="Helical" evidence="16">
    <location>
        <begin position="337"/>
        <end position="358"/>
    </location>
</feature>
<keyword evidence="16" id="KW-1133">Transmembrane helix</keyword>
<feature type="binding site" evidence="14">
    <location>
        <position position="169"/>
    </location>
    <ligand>
        <name>Ca(2+)</name>
        <dbReference type="ChEBI" id="CHEBI:29108"/>
        <label>3</label>
    </ligand>
</feature>
<feature type="binding site" evidence="14">
    <location>
        <position position="188"/>
    </location>
    <ligand>
        <name>Ca(2+)</name>
        <dbReference type="ChEBI" id="CHEBI:29108"/>
        <label>2</label>
    </ligand>
</feature>
<evidence type="ECO:0000256" key="8">
    <source>
        <dbReference type="ARBA" id="ARBA00022801"/>
    </source>
</evidence>
<dbReference type="EMBL" id="KZ506072">
    <property type="protein sequence ID" value="PKU41794.1"/>
    <property type="molecule type" value="Genomic_DNA"/>
</dbReference>
<organism evidence="19 20">
    <name type="scientific">Limosa lapponica baueri</name>
    <dbReference type="NCBI Taxonomy" id="1758121"/>
    <lineage>
        <taxon>Eukaryota</taxon>
        <taxon>Metazoa</taxon>
        <taxon>Chordata</taxon>
        <taxon>Craniata</taxon>
        <taxon>Vertebrata</taxon>
        <taxon>Euteleostomi</taxon>
        <taxon>Archelosauria</taxon>
        <taxon>Archosauria</taxon>
        <taxon>Dinosauria</taxon>
        <taxon>Saurischia</taxon>
        <taxon>Theropoda</taxon>
        <taxon>Coelurosauria</taxon>
        <taxon>Aves</taxon>
        <taxon>Neognathae</taxon>
        <taxon>Neoaves</taxon>
        <taxon>Charadriiformes</taxon>
        <taxon>Scolopacidae</taxon>
        <taxon>Limosa</taxon>
    </lineage>
</organism>
<dbReference type="InterPro" id="IPR036365">
    <property type="entry name" value="PGBD-like_sf"/>
</dbReference>
<evidence type="ECO:0000256" key="9">
    <source>
        <dbReference type="ARBA" id="ARBA00022833"/>
    </source>
</evidence>
<comment type="subcellular location">
    <subcellularLocation>
        <location evidence="1">Secreted</location>
        <location evidence="1">Extracellular space</location>
        <location evidence="1">Extracellular matrix</location>
    </subcellularLocation>
</comment>
<evidence type="ECO:0000256" key="10">
    <source>
        <dbReference type="ARBA" id="ARBA00022837"/>
    </source>
</evidence>
<evidence type="ECO:0000256" key="16">
    <source>
        <dbReference type="SAM" id="Phobius"/>
    </source>
</evidence>
<evidence type="ECO:0000256" key="14">
    <source>
        <dbReference type="PIRSR" id="PIRSR621190-2"/>
    </source>
</evidence>
<keyword evidence="9 14" id="KW-0862">Zinc</keyword>
<dbReference type="InterPro" id="IPR024079">
    <property type="entry name" value="MetalloPept_cat_dom_sf"/>
</dbReference>
<dbReference type="SMART" id="SM00235">
    <property type="entry name" value="ZnMc"/>
    <property type="match status" value="1"/>
</dbReference>
<accession>A0A2I0U6T2</accession>
<feature type="binding site" description="in inhibited form" evidence="14">
    <location>
        <position position="86"/>
    </location>
    <ligand>
        <name>Zn(2+)</name>
        <dbReference type="ChEBI" id="CHEBI:29105"/>
        <label>2</label>
        <note>catalytic</note>
    </ligand>
</feature>
<reference evidence="20" key="1">
    <citation type="submission" date="2017-11" db="EMBL/GenBank/DDBJ databases">
        <authorList>
            <person name="Lima N.C."/>
            <person name="Parody-Merino A.M."/>
            <person name="Battley P.F."/>
            <person name="Fidler A.E."/>
            <person name="Prosdocimi F."/>
        </authorList>
    </citation>
    <scope>NUCLEOTIDE SEQUENCE [LARGE SCALE GENOMIC DNA]</scope>
</reference>
<feature type="binding site" evidence="14">
    <location>
        <position position="190"/>
    </location>
    <ligand>
        <name>Zn(2+)</name>
        <dbReference type="ChEBI" id="CHEBI:29105"/>
        <label>1</label>
    </ligand>
</feature>
<dbReference type="CDD" id="cd04278">
    <property type="entry name" value="ZnMc_MMP"/>
    <property type="match status" value="1"/>
</dbReference>
<dbReference type="GO" id="GO:0008270">
    <property type="term" value="F:zinc ion binding"/>
    <property type="evidence" value="ECO:0007669"/>
    <property type="project" value="InterPro"/>
</dbReference>
<dbReference type="GO" id="GO:0030574">
    <property type="term" value="P:collagen catabolic process"/>
    <property type="evidence" value="ECO:0007669"/>
    <property type="project" value="TreeGrafter"/>
</dbReference>
<feature type="binding site" evidence="14">
    <location>
        <position position="162"/>
    </location>
    <ligand>
        <name>Zn(2+)</name>
        <dbReference type="ChEBI" id="CHEBI:29105"/>
        <label>1</label>
    </ligand>
</feature>
<dbReference type="InterPro" id="IPR021190">
    <property type="entry name" value="Pept_M10A"/>
</dbReference>
<dbReference type="SUPFAM" id="SSF47090">
    <property type="entry name" value="PGBD-like"/>
    <property type="match status" value="1"/>
</dbReference>
<dbReference type="OrthoDB" id="406838at2759"/>
<dbReference type="Pfam" id="PF01471">
    <property type="entry name" value="PG_binding_1"/>
    <property type="match status" value="1"/>
</dbReference>
<evidence type="ECO:0000256" key="2">
    <source>
        <dbReference type="ARBA" id="ARBA00010370"/>
    </source>
</evidence>
<comment type="similarity">
    <text evidence="2">Belongs to the peptidase M10A family.</text>
</comment>
<dbReference type="PRINTS" id="PR00138">
    <property type="entry name" value="MATRIXIN"/>
</dbReference>
<evidence type="ECO:0000313" key="20">
    <source>
        <dbReference type="Proteomes" id="UP000233556"/>
    </source>
</evidence>
<feature type="binding site" evidence="14">
    <location>
        <position position="152"/>
    </location>
    <ligand>
        <name>Ca(2+)</name>
        <dbReference type="ChEBI" id="CHEBI:29108"/>
        <label>2</label>
    </ligand>
</feature>
<feature type="region of interest" description="Disordered" evidence="15">
    <location>
        <begin position="264"/>
        <end position="304"/>
    </location>
</feature>
<dbReference type="Gene3D" id="3.40.390.10">
    <property type="entry name" value="Collagenase (Catalytic Domain)"/>
    <property type="match status" value="1"/>
</dbReference>
<evidence type="ECO:0000256" key="6">
    <source>
        <dbReference type="ARBA" id="ARBA00022723"/>
    </source>
</evidence>
<keyword evidence="10 14" id="KW-0106">Calcium</keyword>
<dbReference type="Pfam" id="PF00413">
    <property type="entry name" value="Peptidase_M10"/>
    <property type="match status" value="1"/>
</dbReference>
<dbReference type="GO" id="GO:0005615">
    <property type="term" value="C:extracellular space"/>
    <property type="evidence" value="ECO:0007669"/>
    <property type="project" value="TreeGrafter"/>
</dbReference>
<comment type="cofactor">
    <cofactor evidence="14">
        <name>Ca(2+)</name>
        <dbReference type="ChEBI" id="CHEBI:29108"/>
    </cofactor>
    <text evidence="14">Can bind about 5 Ca(2+) ions per subunit.</text>
</comment>
<keyword evidence="6 14" id="KW-0479">Metal-binding</keyword>
<dbReference type="GO" id="GO:0006508">
    <property type="term" value="P:proteolysis"/>
    <property type="evidence" value="ECO:0007669"/>
    <property type="project" value="UniProtKB-KW"/>
</dbReference>
<feature type="binding site" evidence="14">
    <location>
        <position position="212"/>
    </location>
    <ligand>
        <name>Zn(2+)</name>
        <dbReference type="ChEBI" id="CHEBI:29105"/>
        <label>2</label>
        <note>catalytic</note>
    </ligand>
</feature>
<evidence type="ECO:0000256" key="1">
    <source>
        <dbReference type="ARBA" id="ARBA00004498"/>
    </source>
</evidence>
<feature type="active site" evidence="13">
    <location>
        <position position="213"/>
    </location>
</feature>
<proteinExistence type="inferred from homology"/>
<name>A0A2I0U6T2_LIMLA</name>
<dbReference type="GO" id="GO:0048771">
    <property type="term" value="P:tissue remodeling"/>
    <property type="evidence" value="ECO:0007669"/>
    <property type="project" value="TreeGrafter"/>
</dbReference>